<sequence length="241" mass="25124">MQVIQGHFEGTGAALYLQLGCIPYQIRIYNLGGATPDEIIWDRGMAVDILTTEGLVRTGDGGAVVDNVFGAGISPYYGGDLLTTTNQTDVTYGGGIYIERDDKDYRQFTNSAAGISGDAATVDITTWTLDTAGTPSGHFNGDVTGTYIGPGSEIRIVSGGGSGKHTYRAWIQACSGSAGGAADEVTLSWAVPSGRVDFIGGQYGYKPSAIGTVTKPGIKLNMVTPINVNAEHHCFTALCPG</sequence>
<reference evidence="1" key="1">
    <citation type="submission" date="2020-03" db="EMBL/GenBank/DDBJ databases">
        <title>The deep terrestrial virosphere.</title>
        <authorList>
            <person name="Holmfeldt K."/>
            <person name="Nilsson E."/>
            <person name="Simone D."/>
            <person name="Lopez-Fernandez M."/>
            <person name="Wu X."/>
            <person name="de Brujin I."/>
            <person name="Lundin D."/>
            <person name="Andersson A."/>
            <person name="Bertilsson S."/>
            <person name="Dopson M."/>
        </authorList>
    </citation>
    <scope>NUCLEOTIDE SEQUENCE</scope>
    <source>
        <strain evidence="3">MM415A00131</strain>
        <strain evidence="1">MM415B00138</strain>
        <strain evidence="2">TM448B01482</strain>
    </source>
</reference>
<evidence type="ECO:0000313" key="3">
    <source>
        <dbReference type="EMBL" id="QJI05000.1"/>
    </source>
</evidence>
<gene>
    <name evidence="3" type="ORF">MM415A00131_0018</name>
    <name evidence="1" type="ORF">MM415B00138_0065</name>
    <name evidence="2" type="ORF">TM448B01482_0015</name>
</gene>
<proteinExistence type="predicted"/>
<dbReference type="AlphaFoldDB" id="A0A6M3JFQ8"/>
<dbReference type="EMBL" id="MT141578">
    <property type="protein sequence ID" value="QJA68015.1"/>
    <property type="molecule type" value="Genomic_DNA"/>
</dbReference>
<name>A0A6M3JFQ8_9ZZZZ</name>
<dbReference type="EMBL" id="MT144767">
    <property type="protein sequence ID" value="QJH99086.1"/>
    <property type="molecule type" value="Genomic_DNA"/>
</dbReference>
<evidence type="ECO:0000313" key="1">
    <source>
        <dbReference type="EMBL" id="QJA68015.1"/>
    </source>
</evidence>
<organism evidence="1">
    <name type="scientific">viral metagenome</name>
    <dbReference type="NCBI Taxonomy" id="1070528"/>
    <lineage>
        <taxon>unclassified sequences</taxon>
        <taxon>metagenomes</taxon>
        <taxon>organismal metagenomes</taxon>
    </lineage>
</organism>
<accession>A0A6M3JFQ8</accession>
<protein>
    <submittedName>
        <fullName evidence="1">Uncharacterized protein</fullName>
    </submittedName>
</protein>
<dbReference type="EMBL" id="MT145193">
    <property type="protein sequence ID" value="QJI05000.1"/>
    <property type="molecule type" value="Genomic_DNA"/>
</dbReference>
<evidence type="ECO:0000313" key="2">
    <source>
        <dbReference type="EMBL" id="QJH99086.1"/>
    </source>
</evidence>